<dbReference type="GO" id="GO:0006817">
    <property type="term" value="P:phosphate ion transport"/>
    <property type="evidence" value="ECO:0007669"/>
    <property type="project" value="UniProtKB-UniRule"/>
</dbReference>
<feature type="domain" description="PBP" evidence="11">
    <location>
        <begin position="53"/>
        <end position="305"/>
    </location>
</feature>
<dbReference type="HOGENOM" id="CLU_026228_1_0_9"/>
<dbReference type="InterPro" id="IPR024370">
    <property type="entry name" value="PBP_domain"/>
</dbReference>
<dbReference type="GO" id="GO:0042301">
    <property type="term" value="F:phosphate ion binding"/>
    <property type="evidence" value="ECO:0007669"/>
    <property type="project" value="UniProtKB-UniRule"/>
</dbReference>
<keyword evidence="6 10" id="KW-0592">Phosphate transport</keyword>
<comment type="subunit">
    <text evidence="4 10">The complex is composed of two ATP-binding proteins (PstB), two transmembrane proteins (PstC and PstA) and a solute-binding protein (PstS).</text>
</comment>
<comment type="similarity">
    <text evidence="3 10">Belongs to the PstS family.</text>
</comment>
<dbReference type="PATRIC" id="fig|1286171.3.peg.1554"/>
<accession>W8TGD9</accession>
<comment type="function">
    <text evidence="1">Part of the ABC transporter complex PstSACB involved in phosphate import.</text>
</comment>
<reference evidence="12 13" key="1">
    <citation type="journal article" date="2014" name="Genome Announc.">
        <title>Complete Genome Sequence of Amino Acid-Utilizing Eubacterium acidaminophilum al-2 (DSM 3953).</title>
        <authorList>
            <person name="Poehlein A."/>
            <person name="Andreesen J.R."/>
            <person name="Daniel R."/>
        </authorList>
    </citation>
    <scope>NUCLEOTIDE SEQUENCE [LARGE SCALE GENOMIC DNA]</scope>
    <source>
        <strain evidence="12 13">DSM 3953</strain>
    </source>
</reference>
<dbReference type="AlphaFoldDB" id="W8TGD9"/>
<comment type="function">
    <text evidence="10">Involved in the system for phosphate transport across the cytoplasmic membrane.</text>
</comment>
<dbReference type="Gene3D" id="3.40.190.10">
    <property type="entry name" value="Periplasmic binding protein-like II"/>
    <property type="match status" value="2"/>
</dbReference>
<evidence type="ECO:0000256" key="10">
    <source>
        <dbReference type="RuleBase" id="RU367119"/>
    </source>
</evidence>
<dbReference type="GO" id="GO:0016787">
    <property type="term" value="F:hydrolase activity"/>
    <property type="evidence" value="ECO:0007669"/>
    <property type="project" value="UniProtKB-KW"/>
</dbReference>
<dbReference type="CDD" id="cd13654">
    <property type="entry name" value="PBP2_phosphate_like_2"/>
    <property type="match status" value="1"/>
</dbReference>
<keyword evidence="10" id="KW-0472">Membrane</keyword>
<dbReference type="InterPro" id="IPR050811">
    <property type="entry name" value="Phosphate_ABC_transporter"/>
</dbReference>
<dbReference type="PANTHER" id="PTHR30570:SF1">
    <property type="entry name" value="PHOSPHATE-BINDING PROTEIN PSTS"/>
    <property type="match status" value="1"/>
</dbReference>
<organism evidence="12 13">
    <name type="scientific">Peptoclostridium acidaminophilum DSM 3953</name>
    <dbReference type="NCBI Taxonomy" id="1286171"/>
    <lineage>
        <taxon>Bacteria</taxon>
        <taxon>Bacillati</taxon>
        <taxon>Bacillota</taxon>
        <taxon>Clostridia</taxon>
        <taxon>Peptostreptococcales</taxon>
        <taxon>Peptoclostridiaceae</taxon>
        <taxon>Peptoclostridium</taxon>
    </lineage>
</organism>
<dbReference type="NCBIfam" id="TIGR02136">
    <property type="entry name" value="ptsS_2"/>
    <property type="match status" value="1"/>
</dbReference>
<evidence type="ECO:0000256" key="4">
    <source>
        <dbReference type="ARBA" id="ARBA00011529"/>
    </source>
</evidence>
<evidence type="ECO:0000256" key="1">
    <source>
        <dbReference type="ARBA" id="ARBA00002841"/>
    </source>
</evidence>
<dbReference type="STRING" id="1286171.EAL2_c16030"/>
<evidence type="ECO:0000313" key="12">
    <source>
        <dbReference type="EMBL" id="AHM56898.1"/>
    </source>
</evidence>
<evidence type="ECO:0000256" key="7">
    <source>
        <dbReference type="ARBA" id="ARBA00022729"/>
    </source>
</evidence>
<keyword evidence="12" id="KW-0067">ATP-binding</keyword>
<dbReference type="FunFam" id="3.40.190.10:FF:000156">
    <property type="entry name" value="Phosphate ABC transporter, phosphate-binding protein"/>
    <property type="match status" value="1"/>
</dbReference>
<dbReference type="GO" id="GO:0005886">
    <property type="term" value="C:plasma membrane"/>
    <property type="evidence" value="ECO:0007669"/>
    <property type="project" value="UniProtKB-SubCell"/>
</dbReference>
<keyword evidence="5 10" id="KW-0813">Transport</keyword>
<keyword evidence="8 10" id="KW-0564">Palmitate</keyword>
<evidence type="ECO:0000256" key="2">
    <source>
        <dbReference type="ARBA" id="ARBA00004193"/>
    </source>
</evidence>
<dbReference type="PANTHER" id="PTHR30570">
    <property type="entry name" value="PERIPLASMIC PHOSPHATE BINDING COMPONENT OF PHOSPHATE ABC TRANSPORTER"/>
    <property type="match status" value="1"/>
</dbReference>
<keyword evidence="12" id="KW-0547">Nucleotide-binding</keyword>
<evidence type="ECO:0000256" key="6">
    <source>
        <dbReference type="ARBA" id="ARBA00022592"/>
    </source>
</evidence>
<dbReference type="Pfam" id="PF12849">
    <property type="entry name" value="PBP_like_2"/>
    <property type="match status" value="1"/>
</dbReference>
<evidence type="ECO:0000256" key="9">
    <source>
        <dbReference type="ARBA" id="ARBA00023288"/>
    </source>
</evidence>
<dbReference type="SUPFAM" id="SSF53850">
    <property type="entry name" value="Periplasmic binding protein-like II"/>
    <property type="match status" value="1"/>
</dbReference>
<name>W8TGD9_PEPAC</name>
<evidence type="ECO:0000256" key="8">
    <source>
        <dbReference type="ARBA" id="ARBA00023139"/>
    </source>
</evidence>
<keyword evidence="12" id="KW-0378">Hydrolase</keyword>
<keyword evidence="9 10" id="KW-0449">Lipoprotein</keyword>
<dbReference type="KEGG" id="eac:EAL2_c16030"/>
<keyword evidence="13" id="KW-1185">Reference proteome</keyword>
<dbReference type="GO" id="GO:0005524">
    <property type="term" value="F:ATP binding"/>
    <property type="evidence" value="ECO:0007669"/>
    <property type="project" value="UniProtKB-KW"/>
</dbReference>
<keyword evidence="7" id="KW-0732">Signal</keyword>
<dbReference type="eggNOG" id="COG0226">
    <property type="taxonomic scope" value="Bacteria"/>
</dbReference>
<comment type="subcellular location">
    <subcellularLocation>
        <location evidence="2 10">Cell membrane</location>
        <topology evidence="2 10">Lipid-anchor</topology>
    </subcellularLocation>
</comment>
<evidence type="ECO:0000313" key="13">
    <source>
        <dbReference type="Proteomes" id="UP000019591"/>
    </source>
</evidence>
<dbReference type="Proteomes" id="UP000019591">
    <property type="component" value="Chromosome"/>
</dbReference>
<gene>
    <name evidence="12" type="primary">sphX</name>
    <name evidence="12" type="ORF">EAL2_c16030</name>
</gene>
<protein>
    <recommendedName>
        <fullName evidence="10">Phosphate-binding protein</fullName>
    </recommendedName>
</protein>
<evidence type="ECO:0000256" key="5">
    <source>
        <dbReference type="ARBA" id="ARBA00022448"/>
    </source>
</evidence>
<sequence>MDIRATMLKMSVNKSKGEIKIMKLKKVVGLASMVLIASMALFAGCSGGNEGGEAQAGLTGEIKIDGSSTVFPITEAVAEEFLAQNPDVKIPVGVSGTGGGFKKFTAKEIDINDASRPIKDEEKQLAEQNGIEYAEIKVAYDGLSVVVNPENTWVDSLTVDELKKIWAPDSTVKTWKDVRPEWPAEAIKFYAPGTDSGTFDYFTEEINGESGAMRADITPSEDDNVLVQGISGDKNAIGFFGFAYYEENADKLKVVKIDNGSGPIEPKFDTIKSGDYAPLSRPLFLYVNKESLTRPEVKSFLQFYIENAGTLAAEVGYVALPDEDYTAGLELIK</sequence>
<evidence type="ECO:0000256" key="3">
    <source>
        <dbReference type="ARBA" id="ARBA00008725"/>
    </source>
</evidence>
<evidence type="ECO:0000259" key="11">
    <source>
        <dbReference type="Pfam" id="PF12849"/>
    </source>
</evidence>
<dbReference type="InterPro" id="IPR011862">
    <property type="entry name" value="Phos-bd"/>
</dbReference>
<dbReference type="EMBL" id="CP007452">
    <property type="protein sequence ID" value="AHM56898.1"/>
    <property type="molecule type" value="Genomic_DNA"/>
</dbReference>
<proteinExistence type="inferred from homology"/>
<keyword evidence="10" id="KW-1003">Cell membrane</keyword>